<sequence>MKPQWTKAIKLAAAATALATSGLMASGCSQGLGAGTVAAAGPGHGELQAESVAMNYPTYDSLSALSKRADVVIVGEVRGVSTELVEMAPAPVKEDLPDFKRDSTIMPMSEYEITPVRKGKGVVGDTVKVLQPGGLVGGQRIDNEDEEELEPGGRYLLFLISEPDGRFAIVGGAQGTYKVGADDRLSAHEPNPRDVRGQMHGKPLAAVLGAPELKAKGNGRQPTGVSPERGTEPAQQAPAEKRQAPIPDD</sequence>
<keyword evidence="2" id="KW-0732">Signal</keyword>
<feature type="chain" id="PRO_5039017911" description="Lipoprotein" evidence="2">
    <location>
        <begin position="26"/>
        <end position="249"/>
    </location>
</feature>
<gene>
    <name evidence="3" type="ORF">SAMN05421879_1058</name>
</gene>
<dbReference type="EMBL" id="OBQK01000005">
    <property type="protein sequence ID" value="SOC55290.1"/>
    <property type="molecule type" value="Genomic_DNA"/>
</dbReference>
<dbReference type="Proteomes" id="UP000219688">
    <property type="component" value="Unassembled WGS sequence"/>
</dbReference>
<evidence type="ECO:0000313" key="3">
    <source>
        <dbReference type="EMBL" id="SOC55290.1"/>
    </source>
</evidence>
<dbReference type="AlphaFoldDB" id="A0A285VMI0"/>
<organism evidence="3 4">
    <name type="scientific">Ornithinimicrobium cerasi</name>
    <dbReference type="NCBI Taxonomy" id="2248773"/>
    <lineage>
        <taxon>Bacteria</taxon>
        <taxon>Bacillati</taxon>
        <taxon>Actinomycetota</taxon>
        <taxon>Actinomycetes</taxon>
        <taxon>Micrococcales</taxon>
        <taxon>Ornithinimicrobiaceae</taxon>
        <taxon>Ornithinimicrobium</taxon>
    </lineage>
</organism>
<dbReference type="PROSITE" id="PS51257">
    <property type="entry name" value="PROKAR_LIPOPROTEIN"/>
    <property type="match status" value="1"/>
</dbReference>
<evidence type="ECO:0000256" key="2">
    <source>
        <dbReference type="SAM" id="SignalP"/>
    </source>
</evidence>
<reference evidence="4" key="1">
    <citation type="submission" date="2017-08" db="EMBL/GenBank/DDBJ databases">
        <authorList>
            <person name="Varghese N."/>
            <person name="Submissions S."/>
        </authorList>
    </citation>
    <scope>NUCLEOTIDE SEQUENCE [LARGE SCALE GENOMIC DNA]</scope>
    <source>
        <strain evidence="4">USBA17B2</strain>
    </source>
</reference>
<evidence type="ECO:0000256" key="1">
    <source>
        <dbReference type="SAM" id="MobiDB-lite"/>
    </source>
</evidence>
<accession>A0A285VMI0</accession>
<evidence type="ECO:0008006" key="5">
    <source>
        <dbReference type="Google" id="ProtNLM"/>
    </source>
</evidence>
<feature type="compositionally biased region" description="Basic and acidic residues" evidence="1">
    <location>
        <begin position="182"/>
        <end position="197"/>
    </location>
</feature>
<feature type="signal peptide" evidence="2">
    <location>
        <begin position="1"/>
        <end position="25"/>
    </location>
</feature>
<protein>
    <recommendedName>
        <fullName evidence="5">Lipoprotein</fullName>
    </recommendedName>
</protein>
<proteinExistence type="predicted"/>
<feature type="region of interest" description="Disordered" evidence="1">
    <location>
        <begin position="182"/>
        <end position="249"/>
    </location>
</feature>
<keyword evidence="4" id="KW-1185">Reference proteome</keyword>
<name>A0A285VMI0_9MICO</name>
<evidence type="ECO:0000313" key="4">
    <source>
        <dbReference type="Proteomes" id="UP000219688"/>
    </source>
</evidence>